<keyword evidence="1" id="KW-0812">Transmembrane</keyword>
<dbReference type="PROSITE" id="PS50056">
    <property type="entry name" value="TYR_PHOSPHATASE_2"/>
    <property type="match status" value="1"/>
</dbReference>
<reference evidence="6" key="2">
    <citation type="submission" date="2025-08" db="UniProtKB">
        <authorList>
            <consortium name="Ensembl"/>
        </authorList>
    </citation>
    <scope>IDENTIFICATION</scope>
    <source>
        <strain evidence="6">Guanapo</strain>
    </source>
</reference>
<dbReference type="PANTHER" id="PTHR46957:SF1">
    <property type="entry name" value="PHOSPHATIDYLINOSITOL PHOSPHATASE PTPRQ"/>
    <property type="match status" value="1"/>
</dbReference>
<dbReference type="InterPro" id="IPR003595">
    <property type="entry name" value="Tyr_Pase_cat"/>
</dbReference>
<evidence type="ECO:0000259" key="4">
    <source>
        <dbReference type="PROSITE" id="PS50055"/>
    </source>
</evidence>
<dbReference type="Gene3D" id="3.90.190.10">
    <property type="entry name" value="Protein tyrosine phosphatase superfamily"/>
    <property type="match status" value="1"/>
</dbReference>
<reference evidence="6" key="3">
    <citation type="submission" date="2025-09" db="UniProtKB">
        <authorList>
            <consortium name="Ensembl"/>
        </authorList>
    </citation>
    <scope>IDENTIFICATION</scope>
    <source>
        <strain evidence="6">Guanapo</strain>
    </source>
</reference>
<evidence type="ECO:0000256" key="1">
    <source>
        <dbReference type="ARBA" id="ARBA00022692"/>
    </source>
</evidence>
<keyword evidence="2" id="KW-0472">Membrane</keyword>
<dbReference type="STRING" id="8081.ENSPREP00000008362"/>
<dbReference type="Pfam" id="PF00102">
    <property type="entry name" value="Y_phosphatase"/>
    <property type="match status" value="1"/>
</dbReference>
<name>A0A3P9NFQ4_POERE</name>
<dbReference type="Proteomes" id="UP000242638">
    <property type="component" value="Unassembled WGS sequence"/>
</dbReference>
<evidence type="ECO:0000259" key="5">
    <source>
        <dbReference type="PROSITE" id="PS50056"/>
    </source>
</evidence>
<dbReference type="GO" id="GO:0004725">
    <property type="term" value="F:protein tyrosine phosphatase activity"/>
    <property type="evidence" value="ECO:0007669"/>
    <property type="project" value="InterPro"/>
</dbReference>
<evidence type="ECO:0000256" key="3">
    <source>
        <dbReference type="ARBA" id="ARBA00023180"/>
    </source>
</evidence>
<dbReference type="GO" id="GO:0043235">
    <property type="term" value="C:receptor complex"/>
    <property type="evidence" value="ECO:0007669"/>
    <property type="project" value="TreeGrafter"/>
</dbReference>
<dbReference type="PANTHER" id="PTHR46957">
    <property type="entry name" value="CYTOKINE RECEPTOR"/>
    <property type="match status" value="1"/>
</dbReference>
<protein>
    <recommendedName>
        <fullName evidence="8">Protein tyrosine phosphatase receptor type O</fullName>
    </recommendedName>
</protein>
<accession>A0A3P9NFQ4</accession>
<reference evidence="7" key="1">
    <citation type="submission" date="2013-11" db="EMBL/GenBank/DDBJ databases">
        <title>The genomic landscape of the Guanapo guppy.</title>
        <authorList>
            <person name="Kuenstner A."/>
            <person name="Dreyer C."/>
        </authorList>
    </citation>
    <scope>NUCLEOTIDE SEQUENCE</scope>
    <source>
        <strain evidence="7">Guanapo</strain>
    </source>
</reference>
<dbReference type="SMART" id="SM00194">
    <property type="entry name" value="PTPc"/>
    <property type="match status" value="1"/>
</dbReference>
<dbReference type="InterPro" id="IPR016130">
    <property type="entry name" value="Tyr_Pase_AS"/>
</dbReference>
<dbReference type="PROSITE" id="PS50055">
    <property type="entry name" value="TYR_PHOSPHATASE_PTP"/>
    <property type="match status" value="1"/>
</dbReference>
<organism evidence="6 7">
    <name type="scientific">Poecilia reticulata</name>
    <name type="common">Guppy</name>
    <name type="synonym">Acanthophacelus reticulatus</name>
    <dbReference type="NCBI Taxonomy" id="8081"/>
    <lineage>
        <taxon>Eukaryota</taxon>
        <taxon>Metazoa</taxon>
        <taxon>Chordata</taxon>
        <taxon>Craniata</taxon>
        <taxon>Vertebrata</taxon>
        <taxon>Euteleostomi</taxon>
        <taxon>Actinopterygii</taxon>
        <taxon>Neopterygii</taxon>
        <taxon>Teleostei</taxon>
        <taxon>Neoteleostei</taxon>
        <taxon>Acanthomorphata</taxon>
        <taxon>Ovalentaria</taxon>
        <taxon>Atherinomorphae</taxon>
        <taxon>Cyprinodontiformes</taxon>
        <taxon>Poeciliidae</taxon>
        <taxon>Poeciliinae</taxon>
        <taxon>Poecilia</taxon>
    </lineage>
</organism>
<dbReference type="Bgee" id="ENSPREG00000005685">
    <property type="expression patterns" value="Expressed in head"/>
</dbReference>
<dbReference type="GeneTree" id="ENSGT00940000167492"/>
<dbReference type="InterPro" id="IPR000387">
    <property type="entry name" value="Tyr_Pase_dom"/>
</dbReference>
<keyword evidence="3" id="KW-0325">Glycoprotein</keyword>
<evidence type="ECO:0000313" key="7">
    <source>
        <dbReference type="Proteomes" id="UP000242638"/>
    </source>
</evidence>
<dbReference type="InterPro" id="IPR050713">
    <property type="entry name" value="RTP_Phos/Ushers"/>
</dbReference>
<feature type="domain" description="Tyrosine specific protein phosphatases" evidence="5">
    <location>
        <begin position="209"/>
        <end position="275"/>
    </location>
</feature>
<dbReference type="AlphaFoldDB" id="A0A3P9NFQ4"/>
<dbReference type="InterPro" id="IPR000242">
    <property type="entry name" value="PTP_cat"/>
</dbReference>
<proteinExistence type="predicted"/>
<evidence type="ECO:0000313" key="6">
    <source>
        <dbReference type="Ensembl" id="ENSPREP00000008362.1"/>
    </source>
</evidence>
<evidence type="ECO:0008006" key="8">
    <source>
        <dbReference type="Google" id="ProtNLM"/>
    </source>
</evidence>
<dbReference type="InterPro" id="IPR029021">
    <property type="entry name" value="Prot-tyrosine_phosphatase-like"/>
</dbReference>
<dbReference type="SMART" id="SM00404">
    <property type="entry name" value="PTPc_motif"/>
    <property type="match status" value="1"/>
</dbReference>
<keyword evidence="2" id="KW-1133">Transmembrane helix</keyword>
<dbReference type="SUPFAM" id="SSF52799">
    <property type="entry name" value="(Phosphotyrosine protein) phosphatases II"/>
    <property type="match status" value="1"/>
</dbReference>
<dbReference type="PRINTS" id="PR00700">
    <property type="entry name" value="PRTYPHPHTASE"/>
</dbReference>
<sequence length="311" mass="35942">QQNREIILSPLFPANLCYKTGIQLFKPLPQHQTLYVVRLEMSPMSLIFCFIVPPQSCISHCSLNSFLRSAFRQQQPSEAALRTRHGRIRLYQCKLCLEVYFEVYVLICSLQGYLCPNEFIATQGPLPSTVADFWRMIWETGTRTVAMLTQCYEKGRVRRYRHDRNQSTKEVLPDWTVRTLKVEKHGHYILVKHFNYTSWPEHGVPESCSTLIKFVKAVRAHRHDNSTIVVHCSAGVGRTGVFVALDHLIQHVRDHDFVDIYGLVAELRSERMCMVCYFLAHPVCLFSKTGRETFGGAINIWNDTDRKESVS</sequence>
<evidence type="ECO:0000256" key="2">
    <source>
        <dbReference type="ARBA" id="ARBA00022989"/>
    </source>
</evidence>
<keyword evidence="7" id="KW-1185">Reference proteome</keyword>
<dbReference type="Ensembl" id="ENSPRET00000008459.1">
    <property type="protein sequence ID" value="ENSPREP00000008362.1"/>
    <property type="gene ID" value="ENSPREG00000005685.1"/>
</dbReference>
<feature type="domain" description="Tyrosine-protein phosphatase" evidence="4">
    <location>
        <begin position="76"/>
        <end position="275"/>
    </location>
</feature>
<dbReference type="PROSITE" id="PS00383">
    <property type="entry name" value="TYR_PHOSPHATASE_1"/>
    <property type="match status" value="1"/>
</dbReference>